<feature type="transmembrane region" description="Helical" evidence="3">
    <location>
        <begin position="721"/>
        <end position="739"/>
    </location>
</feature>
<gene>
    <name evidence="6" type="primary">LOC107222432</name>
</gene>
<feature type="transmembrane region" description="Helical" evidence="3">
    <location>
        <begin position="492"/>
        <end position="514"/>
    </location>
</feature>
<feature type="transmembrane region" description="Helical" evidence="3">
    <location>
        <begin position="455"/>
        <end position="480"/>
    </location>
</feature>
<feature type="transmembrane region" description="Helical" evidence="3">
    <location>
        <begin position="1161"/>
        <end position="1186"/>
    </location>
</feature>
<dbReference type="RefSeq" id="XP_046599068.1">
    <property type="nucleotide sequence ID" value="XM_046743112.1"/>
</dbReference>
<feature type="compositionally biased region" description="Polar residues" evidence="2">
    <location>
        <begin position="314"/>
        <end position="328"/>
    </location>
</feature>
<feature type="transmembrane region" description="Helical" evidence="3">
    <location>
        <begin position="611"/>
        <end position="629"/>
    </location>
</feature>
<feature type="transmembrane region" description="Helical" evidence="3">
    <location>
        <begin position="178"/>
        <end position="202"/>
    </location>
</feature>
<keyword evidence="3" id="KW-1133">Transmembrane helix</keyword>
<feature type="transmembrane region" description="Helical" evidence="3">
    <location>
        <begin position="1069"/>
        <end position="1093"/>
    </location>
</feature>
<proteinExistence type="predicted"/>
<sequence>MKQQEKHDDDDKKQQEPFIAPDGGWGWIVVLGAGFANFCIFPVLQSFGIIFRDKFEDLGITSAQTTTIINTNSAVTACIGLANGPLFRRFTYRQVSLSGALICAICVTTLSTMKTFTGILIFFSILFGAGTGISSSANSLALNTYFKKKRRIATGLSWTCTGLGPIIMPQIITPLLPIFGVAGTVLIFGGFAFNAVPCALLLQPVSWHIKKKKAIDRAEIDESGKSLLNESQSKSLENVNENTKLARENRFSERFSSQYLYYDDEEHGASGIDVFNPGTPMMSRANDGWYSRQSIAASNNSLASNKISNRENSQKNLSRYPSVSLSRHSSCKALSRQNSESESRSNLSEKLPKRKLSNLPSAINSPLVMVSESCEHLDEGCNKEKCNNEECVKRRLAQIFETRVNTPETAPDNQVAETENEYKPVQYDPGAPWYKRFFKMVVIFFDLDLLKDLSYVNLMMGVTFANFAEINFSLLTPFILAEYGLDPTERAMAMSILAGVDVATRLLIPFVAGYIGWQNKFFFVFGVCLMAVGRAVLAHMHSYWMMMFLSVWIGVGKGFKTIFMALVIPTHVTLDRLPGATGLQLIFSGIMFLVLGPVVGWVRDTTGDYTLMLHFLNVFTFMTSISWITEKWITKWRQRKRIAEEECTGDVEKSEMKKRECKNQRSEVIMSKRLVPPDGGWGWLIVVAYAINGICTIPVMQGFGLLFRGTCADLGMSGTDISIILNVNSACGMALGLANGPLLRYFGCRKVAVCAAIFYALGLMLCAWANSFIYFIITYGVICSISTSVMNSAFSLSLNSYFMKKRGRAVGLAMTLNGLGPIVVPQLISVLLLKYDVTGTTFILGGLCLHVLVAALLLQPIERHLIEDTQESDPEAMPKLVETEEKGRKNSRHCIGRSNEDIVATERKRILTMSSVDHEVDSGSLYGFETLVPRKQSITYTVNTAAKKSYRRSVSQVDGSSTTTTPVERSDPTYKWWSSGKSLDTINLGSSIKIFEGGKDDERRASESQVLMQKKKVETVHEEEDDFENDDDKQTNREQKEIKNKKSRISSMLHSVVVFFDLDLLRDPVYVSIMLGMSIAVFAELNFSILTPFILSDMSLNTEQIATVMSCVAITDLIFRALAPFIGEFLKQPPRVMYLLSLIMLIATRLSLFLAGNFRSIVIIGFGLGVAKGVRSVYMSLTLASYIPIEKLASATGIQMVTNGIILLILGPLLGLLRDKTGNYDLCLLFINGITSITVMMWTLEIIVRKIMSRRSKNAENNDEAITS</sequence>
<feature type="transmembrane region" description="Helical" evidence="3">
    <location>
        <begin position="810"/>
        <end position="833"/>
    </location>
</feature>
<feature type="compositionally biased region" description="Acidic residues" evidence="2">
    <location>
        <begin position="1021"/>
        <end position="1031"/>
    </location>
</feature>
<feature type="transmembrane region" description="Helical" evidence="3">
    <location>
        <begin position="839"/>
        <end position="858"/>
    </location>
</feature>
<evidence type="ECO:0000256" key="1">
    <source>
        <dbReference type="ARBA" id="ARBA00004141"/>
    </source>
</evidence>
<feature type="transmembrane region" description="Helical" evidence="3">
    <location>
        <begin position="25"/>
        <end position="44"/>
    </location>
</feature>
<feature type="transmembrane region" description="Helical" evidence="3">
    <location>
        <begin position="1229"/>
        <end position="1248"/>
    </location>
</feature>
<dbReference type="GeneID" id="107222432"/>
<keyword evidence="3" id="KW-0472">Membrane</keyword>
<feature type="transmembrane region" description="Helical" evidence="3">
    <location>
        <begin position="95"/>
        <end position="113"/>
    </location>
</feature>
<dbReference type="InterPro" id="IPR036259">
    <property type="entry name" value="MFS_trans_sf"/>
</dbReference>
<dbReference type="PROSITE" id="PS50850">
    <property type="entry name" value="MFS"/>
    <property type="match status" value="1"/>
</dbReference>
<feature type="transmembrane region" description="Helical" evidence="3">
    <location>
        <begin position="119"/>
        <end position="140"/>
    </location>
</feature>
<dbReference type="Gene3D" id="1.20.1250.20">
    <property type="entry name" value="MFS general substrate transporter like domains"/>
    <property type="match status" value="4"/>
</dbReference>
<evidence type="ECO:0000259" key="4">
    <source>
        <dbReference type="PROSITE" id="PS50850"/>
    </source>
</evidence>
<feature type="compositionally biased region" description="Basic and acidic residues" evidence="2">
    <location>
        <begin position="1032"/>
        <end position="1044"/>
    </location>
</feature>
<feature type="transmembrane region" description="Helical" evidence="3">
    <location>
        <begin position="776"/>
        <end position="798"/>
    </location>
</feature>
<dbReference type="PANTHER" id="PTHR11360">
    <property type="entry name" value="MONOCARBOXYLATE TRANSPORTER"/>
    <property type="match status" value="1"/>
</dbReference>
<evidence type="ECO:0000256" key="2">
    <source>
        <dbReference type="SAM" id="MobiDB-lite"/>
    </source>
</evidence>
<comment type="subcellular location">
    <subcellularLocation>
        <location evidence="1">Membrane</location>
        <topology evidence="1">Multi-pass membrane protein</topology>
    </subcellularLocation>
</comment>
<dbReference type="Proteomes" id="UP000829291">
    <property type="component" value="Chromosome 6"/>
</dbReference>
<keyword evidence="5" id="KW-1185">Reference proteome</keyword>
<feature type="transmembrane region" description="Helical" evidence="3">
    <location>
        <begin position="1105"/>
        <end position="1123"/>
    </location>
</feature>
<evidence type="ECO:0000313" key="5">
    <source>
        <dbReference type="Proteomes" id="UP000829291"/>
    </source>
</evidence>
<feature type="domain" description="Major facilitator superfamily (MFS) profile" evidence="4">
    <location>
        <begin position="1064"/>
        <end position="1268"/>
    </location>
</feature>
<evidence type="ECO:0000313" key="6">
    <source>
        <dbReference type="RefSeq" id="XP_046599068.1"/>
    </source>
</evidence>
<feature type="transmembrane region" description="Helical" evidence="3">
    <location>
        <begin position="152"/>
        <end position="172"/>
    </location>
</feature>
<feature type="transmembrane region" description="Helical" evidence="3">
    <location>
        <begin position="680"/>
        <end position="701"/>
    </location>
</feature>
<feature type="transmembrane region" description="Helical" evidence="3">
    <location>
        <begin position="580"/>
        <end position="599"/>
    </location>
</feature>
<reference evidence="6" key="1">
    <citation type="submission" date="2025-08" db="UniProtKB">
        <authorList>
            <consortium name="RefSeq"/>
        </authorList>
    </citation>
    <scope>IDENTIFICATION</scope>
    <source>
        <tissue evidence="6">Thorax and Abdomen</tissue>
    </source>
</reference>
<feature type="transmembrane region" description="Helical" evidence="3">
    <location>
        <begin position="751"/>
        <end position="770"/>
    </location>
</feature>
<dbReference type="Pfam" id="PF07690">
    <property type="entry name" value="MFS_1"/>
    <property type="match status" value="3"/>
</dbReference>
<dbReference type="InterPro" id="IPR050327">
    <property type="entry name" value="Proton-linked_MCT"/>
</dbReference>
<feature type="region of interest" description="Disordered" evidence="2">
    <location>
        <begin position="999"/>
        <end position="1044"/>
    </location>
</feature>
<feature type="transmembrane region" description="Helical" evidence="3">
    <location>
        <begin position="1135"/>
        <end position="1155"/>
    </location>
</feature>
<dbReference type="InterPro" id="IPR011701">
    <property type="entry name" value="MFS"/>
</dbReference>
<keyword evidence="3" id="KW-0812">Transmembrane</keyword>
<organism evidence="5 6">
    <name type="scientific">Neodiprion lecontei</name>
    <name type="common">Redheaded pine sawfly</name>
    <dbReference type="NCBI Taxonomy" id="441921"/>
    <lineage>
        <taxon>Eukaryota</taxon>
        <taxon>Metazoa</taxon>
        <taxon>Ecdysozoa</taxon>
        <taxon>Arthropoda</taxon>
        <taxon>Hexapoda</taxon>
        <taxon>Insecta</taxon>
        <taxon>Pterygota</taxon>
        <taxon>Neoptera</taxon>
        <taxon>Endopterygota</taxon>
        <taxon>Hymenoptera</taxon>
        <taxon>Tenthredinoidea</taxon>
        <taxon>Diprionidae</taxon>
        <taxon>Diprioninae</taxon>
        <taxon>Neodiprion</taxon>
    </lineage>
</organism>
<dbReference type="PANTHER" id="PTHR11360:SF8">
    <property type="entry name" value="BCDNA.LD28120-RELATED"/>
    <property type="match status" value="1"/>
</dbReference>
<feature type="compositionally biased region" description="Low complexity" evidence="2">
    <location>
        <begin position="334"/>
        <end position="348"/>
    </location>
</feature>
<feature type="transmembrane region" description="Helical" evidence="3">
    <location>
        <begin position="521"/>
        <end position="537"/>
    </location>
</feature>
<protein>
    <submittedName>
        <fullName evidence="6">Uncharacterized protein LOC107222432</fullName>
    </submittedName>
</protein>
<dbReference type="SUPFAM" id="SSF103473">
    <property type="entry name" value="MFS general substrate transporter"/>
    <property type="match status" value="2"/>
</dbReference>
<feature type="transmembrane region" description="Helical" evidence="3">
    <location>
        <begin position="1198"/>
        <end position="1217"/>
    </location>
</feature>
<evidence type="ECO:0000256" key="3">
    <source>
        <dbReference type="SAM" id="Phobius"/>
    </source>
</evidence>
<feature type="region of interest" description="Disordered" evidence="2">
    <location>
        <begin position="301"/>
        <end position="353"/>
    </location>
</feature>
<name>A0ABM3GFL1_NEOLC</name>
<accession>A0ABM3GFL1</accession>
<dbReference type="InterPro" id="IPR020846">
    <property type="entry name" value="MFS_dom"/>
</dbReference>
<feature type="transmembrane region" description="Helical" evidence="3">
    <location>
        <begin position="543"/>
        <end position="568"/>
    </location>
</feature>